<dbReference type="RefSeq" id="WP_173840488.1">
    <property type="nucleotide sequence ID" value="NZ_AP031452.1"/>
</dbReference>
<dbReference type="Pfam" id="PF13958">
    <property type="entry name" value="ToxN_toxin"/>
    <property type="match status" value="2"/>
</dbReference>
<dbReference type="Proteomes" id="UP001193670">
    <property type="component" value="Unassembled WGS sequence"/>
</dbReference>
<evidence type="ECO:0008006" key="3">
    <source>
        <dbReference type="Google" id="ProtNLM"/>
    </source>
</evidence>
<dbReference type="GO" id="GO:0004521">
    <property type="term" value="F:RNA endonuclease activity"/>
    <property type="evidence" value="ECO:0007669"/>
    <property type="project" value="InterPro"/>
</dbReference>
<protein>
    <recommendedName>
        <fullName evidence="3">Type III toxin-antitoxin system ToxN/AbiQ family toxin</fullName>
    </recommendedName>
</protein>
<evidence type="ECO:0000313" key="2">
    <source>
        <dbReference type="Proteomes" id="UP001193670"/>
    </source>
</evidence>
<accession>A0AAX0BIE0</accession>
<reference evidence="1" key="1">
    <citation type="journal article" date="2020" name="Cell Host Microbe">
        <title>Functional and Genomic Variation between Human-Derived Isolates of Lachnospiraceae Reveals Inter- and Intra-Species Diversity.</title>
        <authorList>
            <person name="Sorbara M.T."/>
            <person name="Littmann E.R."/>
            <person name="Fontana E."/>
            <person name="Moody T.U."/>
            <person name="Kohout C.E."/>
            <person name="Gjonbalaj M."/>
            <person name="Eaton V."/>
            <person name="Seok R."/>
            <person name="Leiner I.M."/>
            <person name="Pamer E.G."/>
        </authorList>
    </citation>
    <scope>NUCLEOTIDE SEQUENCE</scope>
    <source>
        <strain evidence="1">MSK.17.79</strain>
    </source>
</reference>
<reference evidence="1" key="2">
    <citation type="submission" date="2020-02" db="EMBL/GenBank/DDBJ databases">
        <authorList>
            <person name="Littmann E."/>
            <person name="Sorbara M."/>
        </authorList>
    </citation>
    <scope>NUCLEOTIDE SEQUENCE</scope>
    <source>
        <strain evidence="1">MSK.17.79</strain>
    </source>
</reference>
<organism evidence="1 2">
    <name type="scientific">Agathobacter rectalis</name>
    <dbReference type="NCBI Taxonomy" id="39491"/>
    <lineage>
        <taxon>Bacteria</taxon>
        <taxon>Bacillati</taxon>
        <taxon>Bacillota</taxon>
        <taxon>Clostridia</taxon>
        <taxon>Lachnospirales</taxon>
        <taxon>Lachnospiraceae</taxon>
        <taxon>Agathobacter</taxon>
    </lineage>
</organism>
<dbReference type="InterPro" id="IPR025911">
    <property type="entry name" value="ToxN/AbiQ_toxin"/>
</dbReference>
<evidence type="ECO:0000313" key="1">
    <source>
        <dbReference type="EMBL" id="NSC28029.1"/>
    </source>
</evidence>
<dbReference type="EMBL" id="JAAILW010000025">
    <property type="protein sequence ID" value="NSC28029.1"/>
    <property type="molecule type" value="Genomic_DNA"/>
</dbReference>
<dbReference type="Gene3D" id="3.10.129.130">
    <property type="match status" value="2"/>
</dbReference>
<dbReference type="InterPro" id="IPR053735">
    <property type="entry name" value="Type_III_TA_endoRNase"/>
</dbReference>
<comment type="caution">
    <text evidence="1">The sequence shown here is derived from an EMBL/GenBank/DDBJ whole genome shotgun (WGS) entry which is preliminary data.</text>
</comment>
<sequence length="123" mass="14398">MFILEGKLTFINIEQSYLKKLHDACSEVYYKPSGYENKPYIGILINKNDRKYVIPLSSAKEKHKTWKNVKKYKDLLNKEYSFCLKVIDEVIGRANKLYDKQMATGKVVKFCCDFKALEEVADK</sequence>
<dbReference type="GO" id="GO:0003723">
    <property type="term" value="F:RNA binding"/>
    <property type="evidence" value="ECO:0007669"/>
    <property type="project" value="InterPro"/>
</dbReference>
<name>A0AAX0BIE0_9FIRM</name>
<proteinExistence type="predicted"/>
<dbReference type="AlphaFoldDB" id="A0AAX0BIE0"/>
<gene>
    <name evidence="1" type="ORF">G4319_11930</name>
</gene>